<protein>
    <submittedName>
        <fullName evidence="2">Uncharacterized protein</fullName>
    </submittedName>
</protein>
<accession>A0A090SKZ5</accession>
<name>A0A090SKZ5_9VIBR</name>
<evidence type="ECO:0000313" key="2">
    <source>
        <dbReference type="EMBL" id="GAL20072.1"/>
    </source>
</evidence>
<sequence>MTSLSEIKWETAPIPIPEPDGTGEYGIPPGEWAPKSKRGFIPGGELIYINQQTTFVPNKA</sequence>
<proteinExistence type="predicted"/>
<evidence type="ECO:0000313" key="3">
    <source>
        <dbReference type="Proteomes" id="UP000029228"/>
    </source>
</evidence>
<gene>
    <name evidence="2" type="ORF">JCM19235_4272</name>
</gene>
<dbReference type="AlphaFoldDB" id="A0A090SKZ5"/>
<dbReference type="STRING" id="990268.JCM19235_4272"/>
<evidence type="ECO:0000256" key="1">
    <source>
        <dbReference type="SAM" id="MobiDB-lite"/>
    </source>
</evidence>
<reference evidence="2 3" key="1">
    <citation type="submission" date="2014-09" db="EMBL/GenBank/DDBJ databases">
        <title>Vibrio maritimus JCM 19235. (C45) whole genome shotgun sequence.</title>
        <authorList>
            <person name="Sawabe T."/>
            <person name="Meirelles P."/>
            <person name="Nakanishi M."/>
            <person name="Sayaka M."/>
            <person name="Hattori M."/>
            <person name="Ohkuma M."/>
        </authorList>
    </citation>
    <scope>NUCLEOTIDE SEQUENCE [LARGE SCALE GENOMIC DNA]</scope>
    <source>
        <strain evidence="3">JCM19235</strain>
    </source>
</reference>
<keyword evidence="3" id="KW-1185">Reference proteome</keyword>
<comment type="caution">
    <text evidence="2">The sequence shown here is derived from an EMBL/GenBank/DDBJ whole genome shotgun (WGS) entry which is preliminary data.</text>
</comment>
<feature type="region of interest" description="Disordered" evidence="1">
    <location>
        <begin position="1"/>
        <end position="29"/>
    </location>
</feature>
<organism evidence="2 3">
    <name type="scientific">Vibrio maritimus</name>
    <dbReference type="NCBI Taxonomy" id="990268"/>
    <lineage>
        <taxon>Bacteria</taxon>
        <taxon>Pseudomonadati</taxon>
        <taxon>Pseudomonadota</taxon>
        <taxon>Gammaproteobacteria</taxon>
        <taxon>Vibrionales</taxon>
        <taxon>Vibrionaceae</taxon>
        <taxon>Vibrio</taxon>
    </lineage>
</organism>
<dbReference type="EMBL" id="BBMR01000005">
    <property type="protein sequence ID" value="GAL20072.1"/>
    <property type="molecule type" value="Genomic_DNA"/>
</dbReference>
<dbReference type="Proteomes" id="UP000029228">
    <property type="component" value="Unassembled WGS sequence"/>
</dbReference>